<evidence type="ECO:0000313" key="2">
    <source>
        <dbReference type="Proteomes" id="UP001055879"/>
    </source>
</evidence>
<proteinExistence type="predicted"/>
<protein>
    <submittedName>
        <fullName evidence="1">Uncharacterized protein</fullName>
    </submittedName>
</protein>
<evidence type="ECO:0000313" key="1">
    <source>
        <dbReference type="EMBL" id="KAI3665036.1"/>
    </source>
</evidence>
<sequence length="134" mass="15026">MGGINSLLSMEFSKSMSVVSRVPTIIIGMDVSHGSPGRADVPSIDAVVGSRNWPLVSRYRAFVRTQSARVEMIDGLFKPVSNDKDEGMIRELLEDFYRSTQKLKPQNVIIFRDGVSESQFSQVLNIEMEQIMEV</sequence>
<organism evidence="1 2">
    <name type="scientific">Arctium lappa</name>
    <name type="common">Greater burdock</name>
    <name type="synonym">Lappa major</name>
    <dbReference type="NCBI Taxonomy" id="4217"/>
    <lineage>
        <taxon>Eukaryota</taxon>
        <taxon>Viridiplantae</taxon>
        <taxon>Streptophyta</taxon>
        <taxon>Embryophyta</taxon>
        <taxon>Tracheophyta</taxon>
        <taxon>Spermatophyta</taxon>
        <taxon>Magnoliopsida</taxon>
        <taxon>eudicotyledons</taxon>
        <taxon>Gunneridae</taxon>
        <taxon>Pentapetalae</taxon>
        <taxon>asterids</taxon>
        <taxon>campanulids</taxon>
        <taxon>Asterales</taxon>
        <taxon>Asteraceae</taxon>
        <taxon>Carduoideae</taxon>
        <taxon>Cardueae</taxon>
        <taxon>Arctiinae</taxon>
        <taxon>Arctium</taxon>
    </lineage>
</organism>
<gene>
    <name evidence="1" type="ORF">L6452_43652</name>
</gene>
<dbReference type="Proteomes" id="UP001055879">
    <property type="component" value="Linkage Group LG18"/>
</dbReference>
<comment type="caution">
    <text evidence="1">The sequence shown here is derived from an EMBL/GenBank/DDBJ whole genome shotgun (WGS) entry which is preliminary data.</text>
</comment>
<keyword evidence="2" id="KW-1185">Reference proteome</keyword>
<name>A0ACB8XEN6_ARCLA</name>
<reference evidence="1 2" key="2">
    <citation type="journal article" date="2022" name="Mol. Ecol. Resour.">
        <title>The genomes of chicory, endive, great burdock and yacon provide insights into Asteraceae paleo-polyploidization history and plant inulin production.</title>
        <authorList>
            <person name="Fan W."/>
            <person name="Wang S."/>
            <person name="Wang H."/>
            <person name="Wang A."/>
            <person name="Jiang F."/>
            <person name="Liu H."/>
            <person name="Zhao H."/>
            <person name="Xu D."/>
            <person name="Zhang Y."/>
        </authorList>
    </citation>
    <scope>NUCLEOTIDE SEQUENCE [LARGE SCALE GENOMIC DNA]</scope>
    <source>
        <strain evidence="2">cv. Niubang</strain>
    </source>
</reference>
<accession>A0ACB8XEN6</accession>
<dbReference type="EMBL" id="CM042064">
    <property type="protein sequence ID" value="KAI3665036.1"/>
    <property type="molecule type" value="Genomic_DNA"/>
</dbReference>
<reference evidence="2" key="1">
    <citation type="journal article" date="2022" name="Mol. Ecol. Resour.">
        <title>The genomes of chicory, endive, great burdock and yacon provide insights into Asteraceae palaeo-polyploidization history and plant inulin production.</title>
        <authorList>
            <person name="Fan W."/>
            <person name="Wang S."/>
            <person name="Wang H."/>
            <person name="Wang A."/>
            <person name="Jiang F."/>
            <person name="Liu H."/>
            <person name="Zhao H."/>
            <person name="Xu D."/>
            <person name="Zhang Y."/>
        </authorList>
    </citation>
    <scope>NUCLEOTIDE SEQUENCE [LARGE SCALE GENOMIC DNA]</scope>
    <source>
        <strain evidence="2">cv. Niubang</strain>
    </source>
</reference>